<feature type="transmembrane region" description="Helical" evidence="1">
    <location>
        <begin position="21"/>
        <end position="49"/>
    </location>
</feature>
<dbReference type="Pfam" id="PF09527">
    <property type="entry name" value="ATPase_gene1"/>
    <property type="match status" value="1"/>
</dbReference>
<evidence type="ECO:0000256" key="1">
    <source>
        <dbReference type="SAM" id="Phobius"/>
    </source>
</evidence>
<accession>A0A4Q0AIK2</accession>
<comment type="caution">
    <text evidence="2">The sequence shown here is derived from an EMBL/GenBank/DDBJ whole genome shotgun (WGS) entry which is preliminary data.</text>
</comment>
<name>A0A4Q0AIK2_9BACT</name>
<keyword evidence="3" id="KW-1185">Reference proteome</keyword>
<keyword evidence="1" id="KW-1133">Transmembrane helix</keyword>
<evidence type="ECO:0000313" key="2">
    <source>
        <dbReference type="EMBL" id="RWZ79121.1"/>
    </source>
</evidence>
<evidence type="ECO:0000313" key="3">
    <source>
        <dbReference type="Proteomes" id="UP000289269"/>
    </source>
</evidence>
<keyword evidence="1" id="KW-0812">Transmembrane</keyword>
<proteinExistence type="predicted"/>
<protein>
    <submittedName>
        <fullName evidence="2">AtpZ/AtpI family protein</fullName>
    </submittedName>
</protein>
<feature type="transmembrane region" description="Helical" evidence="1">
    <location>
        <begin position="55"/>
        <end position="76"/>
    </location>
</feature>
<gene>
    <name evidence="2" type="ORF">EOT04_02215</name>
</gene>
<organism evidence="2 3">
    <name type="scientific">Candidatus Chaera renei</name>
    <dbReference type="NCBI Taxonomy" id="2506947"/>
    <lineage>
        <taxon>Bacteria</taxon>
        <taxon>Candidatus Saccharimonadota</taxon>
        <taxon>Candidatus Saccharimonadia</taxon>
        <taxon>Candidatus Saccharimonadales</taxon>
        <taxon>Candidatus Saccharimonadaceae</taxon>
        <taxon>Candidatus Chaera</taxon>
    </lineage>
</organism>
<reference evidence="2" key="1">
    <citation type="submission" date="2019-01" db="EMBL/GenBank/DDBJ databases">
        <title>Genomic signatures and co-occurrence patterns of the ultra-small Saccharimodia (Patescibacteria phylum) suggest a symbiotic lifestyle.</title>
        <authorList>
            <person name="Lemos L."/>
            <person name="Medeiros J."/>
            <person name="Andreote F."/>
            <person name="Fernandes G."/>
            <person name="Varani A."/>
            <person name="Oliveira G."/>
            <person name="Pylro V."/>
        </authorList>
    </citation>
    <scope>NUCLEOTIDE SEQUENCE [LARGE SCALE GENOMIC DNA]</scope>
    <source>
        <strain evidence="2">AMD01</strain>
    </source>
</reference>
<dbReference type="Proteomes" id="UP000289269">
    <property type="component" value="Unassembled WGS sequence"/>
</dbReference>
<dbReference type="EMBL" id="SCKW01000019">
    <property type="protein sequence ID" value="RWZ79121.1"/>
    <property type="molecule type" value="Genomic_DNA"/>
</dbReference>
<sequence>MARQSLNSSQGDHHAMPAGRLVWLFTTVADTTWRMFVPSLGAIAAGWLADRTWQIKPWGLVGGVLAGAAVSAWLVARQLKRQS</sequence>
<dbReference type="InterPro" id="IPR032820">
    <property type="entry name" value="ATPase_put"/>
</dbReference>
<dbReference type="AlphaFoldDB" id="A0A4Q0AIK2"/>
<keyword evidence="1" id="KW-0472">Membrane</keyword>